<dbReference type="GO" id="GO:0016887">
    <property type="term" value="F:ATP hydrolysis activity"/>
    <property type="evidence" value="ECO:0007669"/>
    <property type="project" value="InterPro"/>
</dbReference>
<dbReference type="CDD" id="cd18582">
    <property type="entry name" value="ABC_6TM_ATM1_ABCB7"/>
    <property type="match status" value="1"/>
</dbReference>
<dbReference type="Pfam" id="PF00664">
    <property type="entry name" value="ABC_membrane"/>
    <property type="match status" value="1"/>
</dbReference>
<dbReference type="WBParaSite" id="TASK_0000850301-mRNA-1">
    <property type="protein sequence ID" value="TASK_0000850301-mRNA-1"/>
    <property type="gene ID" value="TASK_0000850301"/>
</dbReference>
<evidence type="ECO:0000256" key="12">
    <source>
        <dbReference type="SAM" id="Phobius"/>
    </source>
</evidence>
<evidence type="ECO:0000256" key="2">
    <source>
        <dbReference type="ARBA" id="ARBA00022448"/>
    </source>
</evidence>
<evidence type="ECO:0000256" key="5">
    <source>
        <dbReference type="ARBA" id="ARBA00022840"/>
    </source>
</evidence>
<dbReference type="InterPro" id="IPR003439">
    <property type="entry name" value="ABC_transporter-like_ATP-bd"/>
</dbReference>
<dbReference type="Gene3D" id="1.20.1560.10">
    <property type="entry name" value="ABC transporter type 1, transmembrane domain"/>
    <property type="match status" value="1"/>
</dbReference>
<dbReference type="GO" id="GO:0005524">
    <property type="term" value="F:ATP binding"/>
    <property type="evidence" value="ECO:0007669"/>
    <property type="project" value="UniProtKB-KW"/>
</dbReference>
<feature type="transmembrane region" description="Helical" evidence="12">
    <location>
        <begin position="364"/>
        <end position="387"/>
    </location>
</feature>
<evidence type="ECO:0000256" key="1">
    <source>
        <dbReference type="ARBA" id="ARBA00004225"/>
    </source>
</evidence>
<dbReference type="GO" id="GO:0140359">
    <property type="term" value="F:ABC-type transporter activity"/>
    <property type="evidence" value="ECO:0007669"/>
    <property type="project" value="InterPro"/>
</dbReference>
<dbReference type="AlphaFoldDB" id="A0A0R3WCQ8"/>
<evidence type="ECO:0000256" key="10">
    <source>
        <dbReference type="ARBA" id="ARBA00042945"/>
    </source>
</evidence>
<organism evidence="17">
    <name type="scientific">Taenia asiatica</name>
    <name type="common">Asian tapeworm</name>
    <dbReference type="NCBI Taxonomy" id="60517"/>
    <lineage>
        <taxon>Eukaryota</taxon>
        <taxon>Metazoa</taxon>
        <taxon>Spiralia</taxon>
        <taxon>Lophotrochozoa</taxon>
        <taxon>Platyhelminthes</taxon>
        <taxon>Cestoda</taxon>
        <taxon>Eucestoda</taxon>
        <taxon>Cyclophyllidea</taxon>
        <taxon>Taeniidae</taxon>
        <taxon>Taenia</taxon>
    </lineage>
</organism>
<evidence type="ECO:0000256" key="8">
    <source>
        <dbReference type="ARBA" id="ARBA00024363"/>
    </source>
</evidence>
<evidence type="ECO:0000256" key="7">
    <source>
        <dbReference type="ARBA" id="ARBA00023136"/>
    </source>
</evidence>
<keyword evidence="6 12" id="KW-1133">Transmembrane helix</keyword>
<evidence type="ECO:0000259" key="13">
    <source>
        <dbReference type="PROSITE" id="PS50893"/>
    </source>
</evidence>
<dbReference type="InterPro" id="IPR039421">
    <property type="entry name" value="Type_1_exporter"/>
</dbReference>
<dbReference type="InterPro" id="IPR003593">
    <property type="entry name" value="AAA+_ATPase"/>
</dbReference>
<dbReference type="PROSITE" id="PS50893">
    <property type="entry name" value="ABC_TRANSPORTER_2"/>
    <property type="match status" value="1"/>
</dbReference>
<comment type="catalytic activity">
    <reaction evidence="11">
        <text>(glutathione)4[2Fe(III)-2S] cluster(in) + ATP + H2O = (glutathione)4[2Fe(III)-2S] cluster(out) + ADP + phosphate + H(+)</text>
        <dbReference type="Rhea" id="RHEA:67028"/>
        <dbReference type="ChEBI" id="CHEBI:15377"/>
        <dbReference type="ChEBI" id="CHEBI:15378"/>
        <dbReference type="ChEBI" id="CHEBI:30616"/>
        <dbReference type="ChEBI" id="CHEBI:43474"/>
        <dbReference type="ChEBI" id="CHEBI:167627"/>
        <dbReference type="ChEBI" id="CHEBI:456216"/>
    </reaction>
    <physiologicalReaction direction="left-to-right" evidence="11">
        <dbReference type="Rhea" id="RHEA:67029"/>
    </physiologicalReaction>
</comment>
<gene>
    <name evidence="15" type="ORF">TASK_LOCUS8504</name>
</gene>
<feature type="transmembrane region" description="Helical" evidence="12">
    <location>
        <begin position="285"/>
        <end position="303"/>
    </location>
</feature>
<dbReference type="GO" id="GO:0005743">
    <property type="term" value="C:mitochondrial inner membrane"/>
    <property type="evidence" value="ECO:0007669"/>
    <property type="project" value="TreeGrafter"/>
</dbReference>
<dbReference type="OrthoDB" id="6500128at2759"/>
<evidence type="ECO:0000313" key="16">
    <source>
        <dbReference type="Proteomes" id="UP000282613"/>
    </source>
</evidence>
<proteinExistence type="inferred from homology"/>
<keyword evidence="3 12" id="KW-0812">Transmembrane</keyword>
<dbReference type="InterPro" id="IPR017871">
    <property type="entry name" value="ABC_transporter-like_CS"/>
</dbReference>
<dbReference type="EMBL" id="UYRS01018817">
    <property type="protein sequence ID" value="VDK40441.1"/>
    <property type="molecule type" value="Genomic_DNA"/>
</dbReference>
<reference evidence="15 16" key="2">
    <citation type="submission" date="2018-11" db="EMBL/GenBank/DDBJ databases">
        <authorList>
            <consortium name="Pathogen Informatics"/>
        </authorList>
    </citation>
    <scope>NUCLEOTIDE SEQUENCE [LARGE SCALE GENOMIC DNA]</scope>
</reference>
<keyword evidence="2" id="KW-0813">Transport</keyword>
<comment type="similarity">
    <text evidence="8">Belongs to the ABC transporter superfamily. ABCB family. Heavy Metal importer (TC 3.A.1.210) subfamily.</text>
</comment>
<protein>
    <recommendedName>
        <fullName evidence="9">Iron-sulfur clusters transporter ABCB7, mitochondrial</fullName>
    </recommendedName>
    <alternativeName>
        <fullName evidence="10">ATP-binding cassette sub-family B member 7, mitochondrial</fullName>
    </alternativeName>
</protein>
<dbReference type="Pfam" id="PF00005">
    <property type="entry name" value="ABC_tran"/>
    <property type="match status" value="1"/>
</dbReference>
<evidence type="ECO:0000313" key="15">
    <source>
        <dbReference type="EMBL" id="VDK40441.1"/>
    </source>
</evidence>
<sequence>MFSSIASRFVQRGATSSFRIYRDLVEIPVTRRITRRPILEKFVTATFTAPQSFVSRQLHIHVQVDPDTVNPSLDVSSAPFVCNTLSLQKATDSMILRRLFGYIWPADNPSIRYRVVTAFGLLLAAKLANVAVPFIFKYGVDVISGDAPILLSNCSPTVMAVTAMLTCKYHSVSYIALFAQSNLLHGAVRAAASGLNELRNAVFAKAAHSSIRKVGAAVFSHVLSLDLAYHLDRRTGAIGKAIDRGARAIQFVLIALVFNLLPTLLEVSLVTAILFHKYGLECSTIALFCISVYTAFTLAVTRWRTEFRREMNKADSLAGSHATDAMINYETIKYFGNEAHESNVYDGLQGQFERASIKTSTSLAALNFGQVAIFSAGLAATMAVVAGQIDPSAIAAAAIAATANSGLTVGDLVLVNGLLFQLSVPLNFLGSVYREIRQSLVDMATMFRLLEVKPSIQSLPGAPVLNVTKDTASIEFRNVCFSYQKGVDFPQKICNNLSFKVEPGQRVAVVGESGCGKSTLVRLLYRFYDVDAGSVLIGGQNIQDVDLVSLRKSIAVIPQDTVLFHNTIFYNLKYGNLGATDDEVYEAARLADLDQAIQRMPSRYETQVGERGLKLSGGEKQRVAIARALLKKAPILIYDEATSSLDTITEGTILRRLAKATPGITSIVIAHRLSTIVDADRIIVLRRGSVFEEGTHESLLDTPNSYYSYLWYQQMAAKSDDDENS</sequence>
<dbReference type="SUPFAM" id="SSF90123">
    <property type="entry name" value="ABC transporter transmembrane region"/>
    <property type="match status" value="1"/>
</dbReference>
<evidence type="ECO:0000259" key="14">
    <source>
        <dbReference type="PROSITE" id="PS50929"/>
    </source>
</evidence>
<keyword evidence="4" id="KW-0547">Nucleotide-binding</keyword>
<evidence type="ECO:0000256" key="11">
    <source>
        <dbReference type="ARBA" id="ARBA00048046"/>
    </source>
</evidence>
<dbReference type="InterPro" id="IPR027417">
    <property type="entry name" value="P-loop_NTPase"/>
</dbReference>
<keyword evidence="16" id="KW-1185">Reference proteome</keyword>
<accession>A0A0R3WCQ8</accession>
<evidence type="ECO:0000256" key="6">
    <source>
        <dbReference type="ARBA" id="ARBA00022989"/>
    </source>
</evidence>
<comment type="subcellular location">
    <subcellularLocation>
        <location evidence="1">Mitochondrion membrane</location>
        <topology evidence="1">Multi-pass membrane protein</topology>
    </subcellularLocation>
</comment>
<feature type="domain" description="ABC transmembrane type-1" evidence="14">
    <location>
        <begin position="116"/>
        <end position="438"/>
    </location>
</feature>
<evidence type="ECO:0000313" key="17">
    <source>
        <dbReference type="WBParaSite" id="TASK_0000850301-mRNA-1"/>
    </source>
</evidence>
<dbReference type="SUPFAM" id="SSF52540">
    <property type="entry name" value="P-loop containing nucleoside triphosphate hydrolases"/>
    <property type="match status" value="1"/>
</dbReference>
<evidence type="ECO:0000256" key="4">
    <source>
        <dbReference type="ARBA" id="ARBA00022741"/>
    </source>
</evidence>
<keyword evidence="7 12" id="KW-0472">Membrane</keyword>
<evidence type="ECO:0000256" key="9">
    <source>
        <dbReference type="ARBA" id="ARBA00041016"/>
    </source>
</evidence>
<dbReference type="Proteomes" id="UP000282613">
    <property type="component" value="Unassembled WGS sequence"/>
</dbReference>
<dbReference type="Gene3D" id="3.40.50.300">
    <property type="entry name" value="P-loop containing nucleotide triphosphate hydrolases"/>
    <property type="match status" value="1"/>
</dbReference>
<dbReference type="FunFam" id="3.40.50.300:FF:000287">
    <property type="entry name" value="Multidrug ABC transporter ATP-binding protein"/>
    <property type="match status" value="1"/>
</dbReference>
<feature type="domain" description="ABC transporter" evidence="13">
    <location>
        <begin position="474"/>
        <end position="712"/>
    </location>
</feature>
<dbReference type="InterPro" id="IPR011527">
    <property type="entry name" value="ABC1_TM_dom"/>
</dbReference>
<feature type="transmembrane region" description="Helical" evidence="12">
    <location>
        <begin position="251"/>
        <end position="273"/>
    </location>
</feature>
<dbReference type="PROSITE" id="PS50929">
    <property type="entry name" value="ABC_TM1F"/>
    <property type="match status" value="1"/>
</dbReference>
<evidence type="ECO:0000256" key="3">
    <source>
        <dbReference type="ARBA" id="ARBA00022692"/>
    </source>
</evidence>
<name>A0A0R3WCQ8_TAEAS</name>
<dbReference type="SMART" id="SM00382">
    <property type="entry name" value="AAA"/>
    <property type="match status" value="1"/>
</dbReference>
<dbReference type="PANTHER" id="PTHR24221">
    <property type="entry name" value="ATP-BINDING CASSETTE SUB-FAMILY B"/>
    <property type="match status" value="1"/>
</dbReference>
<dbReference type="InterPro" id="IPR036640">
    <property type="entry name" value="ABC1_TM_sf"/>
</dbReference>
<dbReference type="PROSITE" id="PS00211">
    <property type="entry name" value="ABC_TRANSPORTER_1"/>
    <property type="match status" value="1"/>
</dbReference>
<dbReference type="GO" id="GO:0006879">
    <property type="term" value="P:intracellular iron ion homeostasis"/>
    <property type="evidence" value="ECO:0007669"/>
    <property type="project" value="TreeGrafter"/>
</dbReference>
<keyword evidence="5" id="KW-0067">ATP-binding</keyword>
<reference evidence="17" key="1">
    <citation type="submission" date="2017-02" db="UniProtKB">
        <authorList>
            <consortium name="WormBaseParasite"/>
        </authorList>
    </citation>
    <scope>IDENTIFICATION</scope>
</reference>
<dbReference type="PANTHER" id="PTHR24221:SF402">
    <property type="entry name" value="IRON-SULFUR CLUSTERS TRANSPORTER ABCB7, MITOCHONDRIAL"/>
    <property type="match status" value="1"/>
</dbReference>
<dbReference type="STRING" id="60517.A0A0R3WCQ8"/>